<dbReference type="EMBL" id="JABWRB010000028">
    <property type="protein sequence ID" value="MBC3391973.1"/>
    <property type="molecule type" value="Genomic_DNA"/>
</dbReference>
<evidence type="ECO:0000313" key="4">
    <source>
        <dbReference type="EMBL" id="MBV4498950.1"/>
    </source>
</evidence>
<reference evidence="3" key="2">
    <citation type="submission" date="2020-07" db="EMBL/GenBank/DDBJ databases">
        <authorList>
            <person name="Lood C."/>
            <person name="Girard L."/>
        </authorList>
    </citation>
    <scope>NUCLEOTIDE SEQUENCE</scope>
    <source>
        <strain evidence="3">SWRI12</strain>
    </source>
</reference>
<feature type="domain" description="Dermonecrotic toxin N-terminal" evidence="2">
    <location>
        <begin position="255"/>
        <end position="489"/>
    </location>
</feature>
<comment type="caution">
    <text evidence="3">The sequence shown here is derived from an EMBL/GenBank/DDBJ whole genome shotgun (WGS) entry which is preliminary data.</text>
</comment>
<organism evidence="3">
    <name type="scientific">Pseudomonas zanjanensis</name>
    <dbReference type="NCBI Taxonomy" id="2745496"/>
    <lineage>
        <taxon>Bacteria</taxon>
        <taxon>Pseudomonadati</taxon>
        <taxon>Pseudomonadota</taxon>
        <taxon>Gammaproteobacteria</taxon>
        <taxon>Pseudomonadales</taxon>
        <taxon>Pseudomonadaceae</taxon>
        <taxon>Pseudomonas</taxon>
    </lineage>
</organism>
<proteinExistence type="predicted"/>
<feature type="domain" description="Dermonecrotic toxin N-terminal" evidence="2">
    <location>
        <begin position="607"/>
        <end position="805"/>
    </location>
</feature>
<keyword evidence="1" id="KW-0812">Transmembrane</keyword>
<feature type="transmembrane region" description="Helical" evidence="1">
    <location>
        <begin position="891"/>
        <end position="916"/>
    </location>
</feature>
<dbReference type="EMBL" id="JABWRB020000011">
    <property type="protein sequence ID" value="MBV4498950.1"/>
    <property type="molecule type" value="Genomic_DNA"/>
</dbReference>
<accession>A0A923FGE3</accession>
<name>A0A923FGE3_9PSED</name>
<reference evidence="4" key="3">
    <citation type="submission" date="2021-06" db="EMBL/GenBank/DDBJ databases">
        <title>Updating the genus Pseudomonas: Description of 43 new species and partition of the Pseudomonas putida group.</title>
        <authorList>
            <person name="Girard L."/>
            <person name="Lood C."/>
            <person name="Vandamme P."/>
            <person name="Rokni-Zadeh H."/>
            <person name="Van Noort V."/>
            <person name="Hofte M."/>
            <person name="Lavigne R."/>
            <person name="De Mot R."/>
        </authorList>
    </citation>
    <scope>NUCLEOTIDE SEQUENCE</scope>
    <source>
        <strain evidence="4">SWRI12</strain>
    </source>
</reference>
<dbReference type="InterPro" id="IPR046673">
    <property type="entry name" value="ToxA_N"/>
</dbReference>
<evidence type="ECO:0000313" key="5">
    <source>
        <dbReference type="Proteomes" id="UP000636518"/>
    </source>
</evidence>
<feature type="transmembrane region" description="Helical" evidence="1">
    <location>
        <begin position="936"/>
        <end position="958"/>
    </location>
</feature>
<sequence>MDNTTEWQRNRDGAVLVSASRGPSPQLTLEKWARWQTVIDARMRTQLGLLEVLEEYLLVELRTRYQQGNVDSHYIATLLDTVLQRMVDQTPLDYEEQRDAPYRWPGGADLGFAAERRDTVAQMVEGAVSGFINHYKDYLRRHWRMAVDDTSLEASIGEQLTRHSTAVDAMFQPDRLAAMDVETLRAEIEELEVSWRRLVQWTTLATQQERQQLAALARVQLPDWLRWLGEVDRNWLETLQSHAVQAQALVDDLLDGFGSLKAFARRQAKDYIRHELDMDVEPDNVRVQLQWRTVIGQPVRTNSLSEWVAAGLIRPDAVSVLLVENGDMLRNQPLAPAFISQLLAVVDASADYLPALSSRYNRADLKDAMLDWFMARVKYSAYVARCAGQMTVVSHGELNASWGSEPSAQTLGGLQVSNVQLPGALTCADLLLFYRQDVRGEASQLLLYAPGKPNGQEWIRLASLRAVSAEIGGWTATEAGREYLLQQLSPVDRSRGREYFVNVTEKPTLWDLNADPRGTVRGFGACLEHAVLTGLRHNLMQVDMSESPRWYSALPLESRRNISGLGQEFRVHQQVFNDQLADYEVFLSFAKRTVAQAIEPYMRSKGVYEPVDPETVLIDYQPGLAGQRKVATLLELAIHGYDDNSGIDNPSKGVRSSVGQALEQVRSADLARYIRRAYLGEQYARQVRASFLDTRAPEYSGRRAACRHMLLARMDRDLRIAYGQSLLSADQFKWLTRQVTLLSDNGLDDRAKYPGTAVTREGVLRFTVGGHVVLGVYVFAYFDPKGSYWLYMPDAPDGILFRNYLAFAGGIAAQLHDYVLERVALTARSEVGGLLRALATGSSRVDTLREFNRVVDIGAEFDACIERAITDVEDVTSSRAEVIKHQVIKGLLFAAVPVCMVYPPFALLLDLAFIGISTRQAIVAHVRGDTQEALEQWLAVSWGALFAVLGAASMAAVLGRTAMNLKLALRSLSLSAQRLKRTAPSAAAKETGPLVQPLRLKPGQAVKATPENLEPVTEEGIFYGTYRSPPSVSQPRAAYYIRSRGRYFQVLEDPYFGGVCLVDASRPGALYKLPIRRMANGKWAHNIVGLRGGNNGVRYLGRVDDLREAFPGRIPPSVTRGAMQGETVVARFSEAAMDNYLFSLNAQTCVVASMYNPATRMGAVIHFDHNIRKLIERGIKAVTSRLGGPAKDVRVTLVGGDWLTGADIGEPVRQVMRRQGFQPTWDYWSYSSCFGNTYGVSLDLKTGITSVFKTSQSLVERYYIPVLARAKNSSDPVSMRARKFMARVRSEPLVVNANGAVRTRQGRPATAAQLEMNEFSLVVLT</sequence>
<keyword evidence="5" id="KW-1185">Reference proteome</keyword>
<evidence type="ECO:0000313" key="3">
    <source>
        <dbReference type="EMBL" id="MBC3391973.1"/>
    </source>
</evidence>
<dbReference type="Proteomes" id="UP000636518">
    <property type="component" value="Unassembled WGS sequence"/>
</dbReference>
<dbReference type="RefSeq" id="WP_186707888.1">
    <property type="nucleotide sequence ID" value="NZ_JABWRB020000011.1"/>
</dbReference>
<protein>
    <submittedName>
        <fullName evidence="3">Type III effector 1</fullName>
    </submittedName>
</protein>
<evidence type="ECO:0000259" key="2">
    <source>
        <dbReference type="Pfam" id="PF20178"/>
    </source>
</evidence>
<keyword evidence="1" id="KW-1133">Transmembrane helix</keyword>
<reference evidence="3 5" key="1">
    <citation type="journal article" date="2020" name="Microorganisms">
        <title>Reliable Identification of Environmental Pseudomonas Isolates Using the rpoD Gene.</title>
        <authorList>
            <consortium name="The Broad Institute Genome Sequencing Platform"/>
            <person name="Girard L."/>
            <person name="Lood C."/>
            <person name="Rokni-Zadeh H."/>
            <person name="van Noort V."/>
            <person name="Lavigne R."/>
            <person name="De Mot R."/>
        </authorList>
    </citation>
    <scope>NUCLEOTIDE SEQUENCE</scope>
    <source>
        <strain evidence="3 5">SWRI12</strain>
    </source>
</reference>
<gene>
    <name evidence="4" type="ORF">HU715_026780</name>
    <name evidence="3" type="ORF">HU715_20145</name>
</gene>
<keyword evidence="1" id="KW-0472">Membrane</keyword>
<dbReference type="Pfam" id="PF20178">
    <property type="entry name" value="ToxA_N"/>
    <property type="match status" value="2"/>
</dbReference>
<evidence type="ECO:0000256" key="1">
    <source>
        <dbReference type="SAM" id="Phobius"/>
    </source>
</evidence>